<dbReference type="GO" id="GO:0006865">
    <property type="term" value="P:amino acid transport"/>
    <property type="evidence" value="ECO:0007669"/>
    <property type="project" value="UniProtKB-KW"/>
</dbReference>
<evidence type="ECO:0000259" key="5">
    <source>
        <dbReference type="Pfam" id="PF13458"/>
    </source>
</evidence>
<dbReference type="RefSeq" id="WP_136943246.1">
    <property type="nucleotide sequence ID" value="NZ_SWKR01000002.1"/>
</dbReference>
<sequence length="346" mass="35270">MNRRAALSFLRSTLVVSSATWAASPLFAAKKADKRPVALLVPLTGTHAALGLSMQRAAMLAETTPERLLAIDTGGTPAGAAQAASHAVKRGCAMILGPLLSSETAAVANAVAGRVPVLSFSNDPLARGTGAFVMGVTARQVTGAVLRYARSRGVRRVAVVGDGAPWAVAAGIAAEQLQGELNLEVRRIDVAAGQPLPAAGEAPDAVMIPGGGETMLAAARNLRDSGIQLLGTVQALDHRPQALETLAGSWLASPDPEAFGTFASAYEGRMGGAPGAIAALAHDAAAITVALRERDALSRAGLLAEPEWPGATGPLRFREDGSVARDMAIVVAGPDGYRKVAMSRGA</sequence>
<dbReference type="InterPro" id="IPR051010">
    <property type="entry name" value="BCAA_transport"/>
</dbReference>
<dbReference type="EMBL" id="SWKR01000002">
    <property type="protein sequence ID" value="TKD51300.1"/>
    <property type="molecule type" value="Genomic_DNA"/>
</dbReference>
<keyword evidence="2 4" id="KW-0732">Signal</keyword>
<dbReference type="PANTHER" id="PTHR30483:SF6">
    <property type="entry name" value="PERIPLASMIC BINDING PROTEIN OF ABC TRANSPORTER FOR NATURAL AMINO ACIDS"/>
    <property type="match status" value="1"/>
</dbReference>
<evidence type="ECO:0000256" key="4">
    <source>
        <dbReference type="SAM" id="SignalP"/>
    </source>
</evidence>
<dbReference type="Proteomes" id="UP000309138">
    <property type="component" value="Unassembled WGS sequence"/>
</dbReference>
<dbReference type="SUPFAM" id="SSF53822">
    <property type="entry name" value="Periplasmic binding protein-like I"/>
    <property type="match status" value="1"/>
</dbReference>
<evidence type="ECO:0000256" key="2">
    <source>
        <dbReference type="ARBA" id="ARBA00022729"/>
    </source>
</evidence>
<evidence type="ECO:0000313" key="6">
    <source>
        <dbReference type="EMBL" id="TKD51300.1"/>
    </source>
</evidence>
<dbReference type="InterPro" id="IPR028081">
    <property type="entry name" value="Leu-bd"/>
</dbReference>
<evidence type="ECO:0000256" key="1">
    <source>
        <dbReference type="ARBA" id="ARBA00010062"/>
    </source>
</evidence>
<dbReference type="Gene3D" id="3.40.50.2300">
    <property type="match status" value="2"/>
</dbReference>
<dbReference type="AlphaFoldDB" id="A0A4U1L4X0"/>
<organism evidence="6 7">
    <name type="scientific">Sphingomonas baiyangensis</name>
    <dbReference type="NCBI Taxonomy" id="2572576"/>
    <lineage>
        <taxon>Bacteria</taxon>
        <taxon>Pseudomonadati</taxon>
        <taxon>Pseudomonadota</taxon>
        <taxon>Alphaproteobacteria</taxon>
        <taxon>Sphingomonadales</taxon>
        <taxon>Sphingomonadaceae</taxon>
        <taxon>Sphingomonas</taxon>
    </lineage>
</organism>
<keyword evidence="7" id="KW-1185">Reference proteome</keyword>
<feature type="domain" description="Leucine-binding protein" evidence="5">
    <location>
        <begin position="37"/>
        <end position="332"/>
    </location>
</feature>
<reference evidence="6 7" key="1">
    <citation type="submission" date="2019-04" db="EMBL/GenBank/DDBJ databases">
        <authorList>
            <person name="Yang Y."/>
            <person name="Wei D."/>
        </authorList>
    </citation>
    <scope>NUCLEOTIDE SEQUENCE [LARGE SCALE GENOMIC DNA]</scope>
    <source>
        <strain evidence="6 7">L-1-4w-11</strain>
    </source>
</reference>
<comment type="similarity">
    <text evidence="1">Belongs to the leucine-binding protein family.</text>
</comment>
<accession>A0A4U1L4X0</accession>
<dbReference type="PANTHER" id="PTHR30483">
    <property type="entry name" value="LEUCINE-SPECIFIC-BINDING PROTEIN"/>
    <property type="match status" value="1"/>
</dbReference>
<dbReference type="InterPro" id="IPR028082">
    <property type="entry name" value="Peripla_BP_I"/>
</dbReference>
<keyword evidence="3" id="KW-0813">Transport</keyword>
<proteinExistence type="inferred from homology"/>
<protein>
    <recommendedName>
        <fullName evidence="5">Leucine-binding protein domain-containing protein</fullName>
    </recommendedName>
</protein>
<evidence type="ECO:0000256" key="3">
    <source>
        <dbReference type="ARBA" id="ARBA00022970"/>
    </source>
</evidence>
<name>A0A4U1L4X0_9SPHN</name>
<keyword evidence="3" id="KW-0029">Amino-acid transport</keyword>
<feature type="signal peptide" evidence="4">
    <location>
        <begin position="1"/>
        <end position="22"/>
    </location>
</feature>
<gene>
    <name evidence="6" type="ORF">FBR43_11445</name>
</gene>
<evidence type="ECO:0000313" key="7">
    <source>
        <dbReference type="Proteomes" id="UP000309138"/>
    </source>
</evidence>
<comment type="caution">
    <text evidence="6">The sequence shown here is derived from an EMBL/GenBank/DDBJ whole genome shotgun (WGS) entry which is preliminary data.</text>
</comment>
<feature type="chain" id="PRO_5020481539" description="Leucine-binding protein domain-containing protein" evidence="4">
    <location>
        <begin position="23"/>
        <end position="346"/>
    </location>
</feature>
<dbReference type="OrthoDB" id="7778937at2"/>
<dbReference type="Pfam" id="PF13458">
    <property type="entry name" value="Peripla_BP_6"/>
    <property type="match status" value="1"/>
</dbReference>